<dbReference type="Proteomes" id="UP000053097">
    <property type="component" value="Unassembled WGS sequence"/>
</dbReference>
<organism evidence="1 2">
    <name type="scientific">Ooceraea biroi</name>
    <name type="common">Clonal raider ant</name>
    <name type="synonym">Cerapachys biroi</name>
    <dbReference type="NCBI Taxonomy" id="2015173"/>
    <lineage>
        <taxon>Eukaryota</taxon>
        <taxon>Metazoa</taxon>
        <taxon>Ecdysozoa</taxon>
        <taxon>Arthropoda</taxon>
        <taxon>Hexapoda</taxon>
        <taxon>Insecta</taxon>
        <taxon>Pterygota</taxon>
        <taxon>Neoptera</taxon>
        <taxon>Endopterygota</taxon>
        <taxon>Hymenoptera</taxon>
        <taxon>Apocrita</taxon>
        <taxon>Aculeata</taxon>
        <taxon>Formicoidea</taxon>
        <taxon>Formicidae</taxon>
        <taxon>Dorylinae</taxon>
        <taxon>Ooceraea</taxon>
    </lineage>
</organism>
<name>A0A026VSV5_OOCBI</name>
<protein>
    <submittedName>
        <fullName evidence="1">Uncharacterized protein</fullName>
    </submittedName>
</protein>
<reference evidence="1 2" key="1">
    <citation type="journal article" date="2014" name="Curr. Biol.">
        <title>The genome of the clonal raider ant Cerapachys biroi.</title>
        <authorList>
            <person name="Oxley P.R."/>
            <person name="Ji L."/>
            <person name="Fetter-Pruneda I."/>
            <person name="McKenzie S.K."/>
            <person name="Li C."/>
            <person name="Hu H."/>
            <person name="Zhang G."/>
            <person name="Kronauer D.J."/>
        </authorList>
    </citation>
    <scope>NUCLEOTIDE SEQUENCE [LARGE SCALE GENOMIC DNA]</scope>
</reference>
<feature type="non-terminal residue" evidence="1">
    <location>
        <position position="238"/>
    </location>
</feature>
<evidence type="ECO:0000313" key="2">
    <source>
        <dbReference type="Proteomes" id="UP000053097"/>
    </source>
</evidence>
<accession>A0A026VSV5</accession>
<gene>
    <name evidence="1" type="ORF">X777_01499</name>
</gene>
<dbReference type="EMBL" id="KK108208">
    <property type="protein sequence ID" value="EZA46812.1"/>
    <property type="molecule type" value="Genomic_DNA"/>
</dbReference>
<sequence>MPYNKRARMVEVLLPTEDDQRQSIPQNVQLIKQLDILWMLSHALKVPKTPMWVGFNNIPRTFGNISKKIMQILTSTRAPRIDIIFDQYFSPSIKDYERAKRNEQDNMEFIISGPEQVRPTDFTKELQNIKFKDALVNFLIEHWASDEMVPFKRLKNYDASNLPPCKAELHQQLLRTQYITSIWRNAHLKFPSSLTPQTNGWIEDQDKYHFHWFDDTDVESHDEIDSNSENDISDDGSA</sequence>
<keyword evidence="2" id="KW-1185">Reference proteome</keyword>
<proteinExistence type="predicted"/>
<dbReference type="AlphaFoldDB" id="A0A026VSV5"/>
<evidence type="ECO:0000313" key="1">
    <source>
        <dbReference type="EMBL" id="EZA46812.1"/>
    </source>
</evidence>